<evidence type="ECO:0000313" key="2">
    <source>
        <dbReference type="EMBL" id="GBM56773.1"/>
    </source>
</evidence>
<comment type="caution">
    <text evidence="2">The sequence shown here is derived from an EMBL/GenBank/DDBJ whole genome shotgun (WGS) entry which is preliminary data.</text>
</comment>
<evidence type="ECO:0000313" key="3">
    <source>
        <dbReference type="Proteomes" id="UP000499080"/>
    </source>
</evidence>
<proteinExistence type="predicted"/>
<evidence type="ECO:0000256" key="1">
    <source>
        <dbReference type="SAM" id="MobiDB-lite"/>
    </source>
</evidence>
<reference evidence="2 3" key="1">
    <citation type="journal article" date="2019" name="Sci. Rep.">
        <title>Orb-weaving spider Araneus ventricosus genome elucidates the spidroin gene catalogue.</title>
        <authorList>
            <person name="Kono N."/>
            <person name="Nakamura H."/>
            <person name="Ohtoshi R."/>
            <person name="Moran D.A.P."/>
            <person name="Shinohara A."/>
            <person name="Yoshida Y."/>
            <person name="Fujiwara M."/>
            <person name="Mori M."/>
            <person name="Tomita M."/>
            <person name="Arakawa K."/>
        </authorList>
    </citation>
    <scope>NUCLEOTIDE SEQUENCE [LARGE SCALE GENOMIC DNA]</scope>
</reference>
<dbReference type="EMBL" id="BGPR01001563">
    <property type="protein sequence ID" value="GBM56773.1"/>
    <property type="molecule type" value="Genomic_DNA"/>
</dbReference>
<accession>A0A4Y2GTB5</accession>
<feature type="region of interest" description="Disordered" evidence="1">
    <location>
        <begin position="1"/>
        <end position="21"/>
    </location>
</feature>
<name>A0A4Y2GTB5_ARAVE</name>
<gene>
    <name evidence="2" type="ORF">AVEN_127117_1</name>
</gene>
<organism evidence="2 3">
    <name type="scientific">Araneus ventricosus</name>
    <name type="common">Orbweaver spider</name>
    <name type="synonym">Epeira ventricosa</name>
    <dbReference type="NCBI Taxonomy" id="182803"/>
    <lineage>
        <taxon>Eukaryota</taxon>
        <taxon>Metazoa</taxon>
        <taxon>Ecdysozoa</taxon>
        <taxon>Arthropoda</taxon>
        <taxon>Chelicerata</taxon>
        <taxon>Arachnida</taxon>
        <taxon>Araneae</taxon>
        <taxon>Araneomorphae</taxon>
        <taxon>Entelegynae</taxon>
        <taxon>Araneoidea</taxon>
        <taxon>Araneidae</taxon>
        <taxon>Araneus</taxon>
    </lineage>
</organism>
<dbReference type="Proteomes" id="UP000499080">
    <property type="component" value="Unassembled WGS sequence"/>
</dbReference>
<keyword evidence="3" id="KW-1185">Reference proteome</keyword>
<dbReference type="AlphaFoldDB" id="A0A4Y2GTB5"/>
<protein>
    <submittedName>
        <fullName evidence="2">Uncharacterized protein</fullName>
    </submittedName>
</protein>
<sequence length="97" mass="11193">MISFRKERTRQRWSSGKVSAGGFQARNPIPLKIRRVLGLLHVKSYVGAKLPPVVVVRKFGKWCHLRCRLRHLTEAQNSEVRPKIALLLRRIQNGTLI</sequence>